<dbReference type="Gene3D" id="1.10.540.10">
    <property type="entry name" value="Acyl-CoA dehydrogenase/oxidase, N-terminal domain"/>
    <property type="match status" value="1"/>
</dbReference>
<evidence type="ECO:0000259" key="7">
    <source>
        <dbReference type="Pfam" id="PF00441"/>
    </source>
</evidence>
<dbReference type="Pfam" id="PF02770">
    <property type="entry name" value="Acyl-CoA_dh_M"/>
    <property type="match status" value="1"/>
</dbReference>
<dbReference type="SUPFAM" id="SSF47203">
    <property type="entry name" value="Acyl-CoA dehydrogenase C-terminal domain-like"/>
    <property type="match status" value="1"/>
</dbReference>
<dbReference type="InterPro" id="IPR006091">
    <property type="entry name" value="Acyl-CoA_Oxase/DH_mid-dom"/>
</dbReference>
<feature type="domain" description="Acyl-CoA dehydrogenase/oxidase C-terminal" evidence="7">
    <location>
        <begin position="235"/>
        <end position="381"/>
    </location>
</feature>
<evidence type="ECO:0000256" key="3">
    <source>
        <dbReference type="ARBA" id="ARBA00011881"/>
    </source>
</evidence>
<feature type="domain" description="Acyl-CoA oxidase/dehydrogenase middle" evidence="8">
    <location>
        <begin position="127"/>
        <end position="223"/>
    </location>
</feature>
<dbReference type="InterPro" id="IPR009075">
    <property type="entry name" value="AcylCo_DH/oxidase_C"/>
</dbReference>
<dbReference type="InterPro" id="IPR013786">
    <property type="entry name" value="AcylCoA_DH/ox_N"/>
</dbReference>
<dbReference type="InterPro" id="IPR037069">
    <property type="entry name" value="AcylCoA_DH/ox_N_sf"/>
</dbReference>
<dbReference type="InterPro" id="IPR046373">
    <property type="entry name" value="Acyl-CoA_Oxase/DH_mid-dom_sf"/>
</dbReference>
<evidence type="ECO:0000313" key="10">
    <source>
        <dbReference type="EMBL" id="VEN74583.1"/>
    </source>
</evidence>
<name>A0A484HJE4_9BACT</name>
<accession>A0A484HJE4</accession>
<comment type="subunit">
    <text evidence="3">Homotetramer.</text>
</comment>
<proteinExistence type="inferred from homology"/>
<keyword evidence="6" id="KW-0560">Oxidoreductase</keyword>
<evidence type="ECO:0000259" key="8">
    <source>
        <dbReference type="Pfam" id="PF02770"/>
    </source>
</evidence>
<keyword evidence="5 6" id="KW-0274">FAD</keyword>
<dbReference type="Gene3D" id="1.20.140.10">
    <property type="entry name" value="Butyryl-CoA Dehydrogenase, subunit A, domain 3"/>
    <property type="match status" value="1"/>
</dbReference>
<dbReference type="InterPro" id="IPR006089">
    <property type="entry name" value="Acyl-CoA_DH_CS"/>
</dbReference>
<dbReference type="PANTHER" id="PTHR43884:SF37">
    <property type="entry name" value="ACYL-COA DEHYDROGENASE"/>
    <property type="match status" value="1"/>
</dbReference>
<dbReference type="SUPFAM" id="SSF56645">
    <property type="entry name" value="Acyl-CoA dehydrogenase NM domain-like"/>
    <property type="match status" value="1"/>
</dbReference>
<evidence type="ECO:0000256" key="2">
    <source>
        <dbReference type="ARBA" id="ARBA00009347"/>
    </source>
</evidence>
<dbReference type="InterPro" id="IPR036250">
    <property type="entry name" value="AcylCo_DH-like_C"/>
</dbReference>
<evidence type="ECO:0000256" key="5">
    <source>
        <dbReference type="ARBA" id="ARBA00022827"/>
    </source>
</evidence>
<dbReference type="EMBL" id="CAACVI010000034">
    <property type="protein sequence ID" value="VEN74583.1"/>
    <property type="molecule type" value="Genomic_DNA"/>
</dbReference>
<dbReference type="PROSITE" id="PS00072">
    <property type="entry name" value="ACYL_COA_DH_1"/>
    <property type="match status" value="1"/>
</dbReference>
<evidence type="ECO:0000256" key="1">
    <source>
        <dbReference type="ARBA" id="ARBA00001974"/>
    </source>
</evidence>
<dbReference type="GO" id="GO:0003995">
    <property type="term" value="F:acyl-CoA dehydrogenase activity"/>
    <property type="evidence" value="ECO:0007669"/>
    <property type="project" value="InterPro"/>
</dbReference>
<gene>
    <name evidence="10" type="ORF">EPICR_40166</name>
</gene>
<dbReference type="Gene3D" id="2.40.110.10">
    <property type="entry name" value="Butyryl-CoA Dehydrogenase, subunit A, domain 2"/>
    <property type="match status" value="1"/>
</dbReference>
<reference evidence="10" key="1">
    <citation type="submission" date="2019-01" db="EMBL/GenBank/DDBJ databases">
        <authorList>
            <consortium name="Genoscope - CEA"/>
            <person name="William W."/>
        </authorList>
    </citation>
    <scope>NUCLEOTIDE SEQUENCE</scope>
    <source>
        <strain evidence="10">CR-1</strain>
    </source>
</reference>
<evidence type="ECO:0000259" key="9">
    <source>
        <dbReference type="Pfam" id="PF02771"/>
    </source>
</evidence>
<comment type="similarity">
    <text evidence="2 6">Belongs to the acyl-CoA dehydrogenase family.</text>
</comment>
<evidence type="ECO:0000256" key="4">
    <source>
        <dbReference type="ARBA" id="ARBA00022630"/>
    </source>
</evidence>
<dbReference type="Pfam" id="PF02771">
    <property type="entry name" value="Acyl-CoA_dh_N"/>
    <property type="match status" value="1"/>
</dbReference>
<dbReference type="Pfam" id="PF00441">
    <property type="entry name" value="Acyl-CoA_dh_1"/>
    <property type="match status" value="1"/>
</dbReference>
<dbReference type="PANTHER" id="PTHR43884">
    <property type="entry name" value="ACYL-COA DEHYDROGENASE"/>
    <property type="match status" value="1"/>
</dbReference>
<organism evidence="10">
    <name type="scientific">uncultured Desulfobacteraceae bacterium</name>
    <dbReference type="NCBI Taxonomy" id="218296"/>
    <lineage>
        <taxon>Bacteria</taxon>
        <taxon>Pseudomonadati</taxon>
        <taxon>Thermodesulfobacteriota</taxon>
        <taxon>Desulfobacteria</taxon>
        <taxon>Desulfobacterales</taxon>
        <taxon>Desulfobacteraceae</taxon>
        <taxon>environmental samples</taxon>
    </lineage>
</organism>
<dbReference type="InterPro" id="IPR009100">
    <property type="entry name" value="AcylCoA_DH/oxidase_NM_dom_sf"/>
</dbReference>
<keyword evidence="4 6" id="KW-0285">Flavoprotein</keyword>
<protein>
    <submittedName>
        <fullName evidence="10">Acyl-CoA dehydrogenase</fullName>
    </submittedName>
</protein>
<dbReference type="GO" id="GO:0050660">
    <property type="term" value="F:flavin adenine dinucleotide binding"/>
    <property type="evidence" value="ECO:0007669"/>
    <property type="project" value="InterPro"/>
</dbReference>
<evidence type="ECO:0000256" key="6">
    <source>
        <dbReference type="RuleBase" id="RU362125"/>
    </source>
</evidence>
<feature type="domain" description="Acyl-CoA dehydrogenase/oxidase N-terminal" evidence="9">
    <location>
        <begin position="12"/>
        <end position="122"/>
    </location>
</feature>
<comment type="cofactor">
    <cofactor evidence="1 6">
        <name>FAD</name>
        <dbReference type="ChEBI" id="CHEBI:57692"/>
    </cofactor>
</comment>
<dbReference type="AlphaFoldDB" id="A0A484HJE4"/>
<dbReference type="CDD" id="cd00567">
    <property type="entry name" value="ACAD"/>
    <property type="match status" value="1"/>
</dbReference>
<sequence length="422" mass="47102">MSFFNFLLHPNAKAVAGEAREFVKNQVDPEYLKAMDRDEIKFPRELYEKFAEHHLLGVRFPEKYGGRGLDWRAAAAVQAEIGCLGPACGCAFVMPDIVGEALVRFGTEAQKEKFLTPMLKGEKVSAEALTEPRGGSDFFGATSKAEDKGDHFLVNGQKRFVVGAEGADFFFVYVRTDFDPQSPPDRRISAVIIERGPGVEVSYLYGLMGTRGGGTGRLIFRDVKVPRENLVGPLNGGALVFNRMMVPERLCSAAPAIGGMRAALEIAARYSDKRVAFGKKIRRFQAVNSMLARGVTLMDASAGIVYQAALAADREDPRLRRIVSEAKRFATDSMWEVSNLSMQMLGGIGYTDIYPVERFVRDARLCQIWTGTNQIMDQLIQHEYYQEVLDETGKYRDTEKDGLNAGDDMEKVFDDEDMWKTF</sequence>